<organism evidence="2 3">
    <name type="scientific">Candidatus Taylorbacteria bacterium RIFCSPHIGHO2_01_FULL_46_22b</name>
    <dbReference type="NCBI Taxonomy" id="1802301"/>
    <lineage>
        <taxon>Bacteria</taxon>
        <taxon>Candidatus Tayloriibacteriota</taxon>
    </lineage>
</organism>
<evidence type="ECO:0000256" key="1">
    <source>
        <dbReference type="SAM" id="SignalP"/>
    </source>
</evidence>
<evidence type="ECO:0000313" key="2">
    <source>
        <dbReference type="EMBL" id="OHA18387.1"/>
    </source>
</evidence>
<accession>A0A1G2M3E8</accession>
<name>A0A1G2M3E8_9BACT</name>
<feature type="chain" id="PRO_5009583622" evidence="1">
    <location>
        <begin position="25"/>
        <end position="128"/>
    </location>
</feature>
<sequence length="128" mass="14254">MITIRITAMFAVVLLAGLVMPASAQNALPVSLSGNWTSPDNMYSQVFEIEDIGTSPTVTYWSNRSGCTMEKVPAIVQRWDGKDLHFVIKVEMPCFESFEAKLTKEGDVYKGKLYAPGLTYPELDLTLR</sequence>
<gene>
    <name evidence="2" type="ORF">A2664_04920</name>
</gene>
<keyword evidence="1" id="KW-0732">Signal</keyword>
<proteinExistence type="predicted"/>
<protein>
    <submittedName>
        <fullName evidence="2">Uncharacterized protein</fullName>
    </submittedName>
</protein>
<dbReference type="EMBL" id="MHRF01000006">
    <property type="protein sequence ID" value="OHA18387.1"/>
    <property type="molecule type" value="Genomic_DNA"/>
</dbReference>
<reference evidence="2 3" key="1">
    <citation type="journal article" date="2016" name="Nat. Commun.">
        <title>Thousands of microbial genomes shed light on interconnected biogeochemical processes in an aquifer system.</title>
        <authorList>
            <person name="Anantharaman K."/>
            <person name="Brown C.T."/>
            <person name="Hug L.A."/>
            <person name="Sharon I."/>
            <person name="Castelle C.J."/>
            <person name="Probst A.J."/>
            <person name="Thomas B.C."/>
            <person name="Singh A."/>
            <person name="Wilkins M.J."/>
            <person name="Karaoz U."/>
            <person name="Brodie E.L."/>
            <person name="Williams K.H."/>
            <person name="Hubbard S.S."/>
            <person name="Banfield J.F."/>
        </authorList>
    </citation>
    <scope>NUCLEOTIDE SEQUENCE [LARGE SCALE GENOMIC DNA]</scope>
</reference>
<dbReference type="Proteomes" id="UP000178873">
    <property type="component" value="Unassembled WGS sequence"/>
</dbReference>
<comment type="caution">
    <text evidence="2">The sequence shown here is derived from an EMBL/GenBank/DDBJ whole genome shotgun (WGS) entry which is preliminary data.</text>
</comment>
<dbReference type="STRING" id="1802301.A2664_04920"/>
<feature type="signal peptide" evidence="1">
    <location>
        <begin position="1"/>
        <end position="24"/>
    </location>
</feature>
<dbReference type="AlphaFoldDB" id="A0A1G2M3E8"/>
<evidence type="ECO:0000313" key="3">
    <source>
        <dbReference type="Proteomes" id="UP000178873"/>
    </source>
</evidence>